<dbReference type="SMART" id="SM00753">
    <property type="entry name" value="PAM"/>
    <property type="match status" value="1"/>
</dbReference>
<dbReference type="SMART" id="SM00088">
    <property type="entry name" value="PINT"/>
    <property type="match status" value="1"/>
</dbReference>
<dbReference type="Pfam" id="PF01399">
    <property type="entry name" value="PCI"/>
    <property type="match status" value="1"/>
</dbReference>
<dbReference type="SUPFAM" id="SSF46785">
    <property type="entry name" value="Winged helix' DNA-binding domain"/>
    <property type="match status" value="1"/>
</dbReference>
<dbReference type="InterPro" id="IPR013586">
    <property type="entry name" value="PSMD3_C"/>
</dbReference>
<proteinExistence type="inferred from homology"/>
<evidence type="ECO:0000256" key="1">
    <source>
        <dbReference type="ARBA" id="ARBA00007912"/>
    </source>
</evidence>
<dbReference type="PANTHER" id="PTHR10758:SF2">
    <property type="entry name" value="26S PROTEASOME NON-ATPASE REGULATORY SUBUNIT 3"/>
    <property type="match status" value="1"/>
</dbReference>
<dbReference type="PANTHER" id="PTHR10758">
    <property type="entry name" value="26S PROTEASOME NON-ATPASE REGULATORY SUBUNIT 3/COP9 SIGNALOSOME COMPLEX SUBUNIT 3"/>
    <property type="match status" value="1"/>
</dbReference>
<dbReference type="InterPro" id="IPR000717">
    <property type="entry name" value="PCI_dom"/>
</dbReference>
<evidence type="ECO:0000313" key="5">
    <source>
        <dbReference type="Proteomes" id="UP000825434"/>
    </source>
</evidence>
<reference evidence="4 5" key="1">
    <citation type="submission" date="2021-06" db="EMBL/GenBank/DDBJ databases">
        <title>Candida outbreak in Lebanon.</title>
        <authorList>
            <person name="Finianos M."/>
        </authorList>
    </citation>
    <scope>NUCLEOTIDE SEQUENCE [LARGE SCALE GENOMIC DNA]</scope>
    <source>
        <strain evidence="4">CA3LBN</strain>
    </source>
</reference>
<keyword evidence="5" id="KW-1185">Reference proteome</keyword>
<evidence type="ECO:0000256" key="2">
    <source>
        <dbReference type="ARBA" id="ARBA00022942"/>
    </source>
</evidence>
<gene>
    <name evidence="4" type="ORF">CA3LBN_002227</name>
</gene>
<comment type="similarity">
    <text evidence="1">Belongs to the proteasome subunit S3 family.</text>
</comment>
<dbReference type="InterPro" id="IPR057985">
    <property type="entry name" value="TPR_PSMD3_N"/>
</dbReference>
<keyword evidence="2" id="KW-0647">Proteasome</keyword>
<organism evidence="4 5">
    <name type="scientific">Candidozyma haemuli</name>
    <dbReference type="NCBI Taxonomy" id="45357"/>
    <lineage>
        <taxon>Eukaryota</taxon>
        <taxon>Fungi</taxon>
        <taxon>Dikarya</taxon>
        <taxon>Ascomycota</taxon>
        <taxon>Saccharomycotina</taxon>
        <taxon>Pichiomycetes</taxon>
        <taxon>Metschnikowiaceae</taxon>
        <taxon>Candidozyma</taxon>
    </lineage>
</organism>
<feature type="domain" description="PCI" evidence="3">
    <location>
        <begin position="359"/>
        <end position="537"/>
    </location>
</feature>
<dbReference type="Pfam" id="PF08375">
    <property type="entry name" value="Rpn3_C"/>
    <property type="match status" value="1"/>
</dbReference>
<evidence type="ECO:0000259" key="3">
    <source>
        <dbReference type="PROSITE" id="PS50250"/>
    </source>
</evidence>
<dbReference type="EMBL" id="CP076662">
    <property type="protein sequence ID" value="QWU87962.1"/>
    <property type="molecule type" value="Genomic_DNA"/>
</dbReference>
<protein>
    <recommendedName>
        <fullName evidence="3">PCI domain-containing protein</fullName>
    </recommendedName>
</protein>
<dbReference type="InterPro" id="IPR036390">
    <property type="entry name" value="WH_DNA-bd_sf"/>
</dbReference>
<sequence length="605" mass="68509">MSLLASPYTLPDQKETELGIVAQWWTKNSFPQSLDEIDLKDFFEVKNVQDRGEYYDKPKDTTGVILVSSKKLSVVAGWRNEKHEGPYQVYSEQEKDTIAFHFVGDTKNLPPIQRINAIPTSTMTADVDMADASVVAASKVQDPKEEEPTPVSLTEEIESAFGSLQKAAANFDNRYVSKVHRDLGGLRRRIVEDPNTLASVIAKTLPVEHQSRDTLLSQLPKTQVDAPTSGDVLPEINVFMHLLVQLYLLDTHELDRLDEFNKHVIALLASYNRRTLDFASVKVWFYIARTHELRGDLYSIRPALLAALRTATLRHDDETTAMVINLLLRNYLLTHEISQAANLCEKVVFPTNAANALTARYYYYLSRINTIQLDYSQAHECVVAAIRKAPQTQLATGFLQAATKLNIIIELLMGDIPELKVFKSTSGNLEPYFQVTKAVRLGDLKLFGEVLNKYEAVFVKDDNFTLVSRLRQNVIKTGIRVISLSYSKISLRDICIKLHLDSEEATEYIVSKAIRDGVIEASLNHEQSYMKSKELLDVYSTKLPQEDFDQRIRFCLSLHNDSVKAMRYPSDDSKTELAKNNLESRDDEMGLLQAIEDGDLDDFME</sequence>
<name>A0ABX8I4D1_9ASCO</name>
<dbReference type="PROSITE" id="PS50250">
    <property type="entry name" value="PCI"/>
    <property type="match status" value="1"/>
</dbReference>
<dbReference type="InterPro" id="IPR050756">
    <property type="entry name" value="CSN3"/>
</dbReference>
<dbReference type="Pfam" id="PF25573">
    <property type="entry name" value="TPR_PSMD3_N"/>
    <property type="match status" value="1"/>
</dbReference>
<dbReference type="Proteomes" id="UP000825434">
    <property type="component" value="Chromosome 2"/>
</dbReference>
<accession>A0ABX8I4D1</accession>
<evidence type="ECO:0000313" key="4">
    <source>
        <dbReference type="EMBL" id="QWU87962.1"/>
    </source>
</evidence>